<protein>
    <submittedName>
        <fullName evidence="1">Uncharacterized protein</fullName>
    </submittedName>
</protein>
<dbReference type="AlphaFoldDB" id="A0A840C122"/>
<evidence type="ECO:0000313" key="1">
    <source>
        <dbReference type="EMBL" id="MBB4017338.1"/>
    </source>
</evidence>
<accession>A0A840C122</accession>
<keyword evidence="2" id="KW-1185">Reference proteome</keyword>
<dbReference type="Proteomes" id="UP000577362">
    <property type="component" value="Unassembled WGS sequence"/>
</dbReference>
<organism evidence="1 2">
    <name type="scientific">Chelatococcus caeni</name>
    <dbReference type="NCBI Taxonomy" id="1348468"/>
    <lineage>
        <taxon>Bacteria</taxon>
        <taxon>Pseudomonadati</taxon>
        <taxon>Pseudomonadota</taxon>
        <taxon>Alphaproteobacteria</taxon>
        <taxon>Hyphomicrobiales</taxon>
        <taxon>Chelatococcaceae</taxon>
        <taxon>Chelatococcus</taxon>
    </lineage>
</organism>
<reference evidence="1 2" key="1">
    <citation type="submission" date="2020-08" db="EMBL/GenBank/DDBJ databases">
        <title>Genomic Encyclopedia of Type Strains, Phase IV (KMG-IV): sequencing the most valuable type-strain genomes for metagenomic binning, comparative biology and taxonomic classification.</title>
        <authorList>
            <person name="Goeker M."/>
        </authorList>
    </citation>
    <scope>NUCLEOTIDE SEQUENCE [LARGE SCALE GENOMIC DNA]</scope>
    <source>
        <strain evidence="1 2">DSM 103737</strain>
    </source>
</reference>
<dbReference type="EMBL" id="JACIEN010000002">
    <property type="protein sequence ID" value="MBB4017338.1"/>
    <property type="molecule type" value="Genomic_DNA"/>
</dbReference>
<dbReference type="RefSeq" id="WP_183316695.1">
    <property type="nucleotide sequence ID" value="NZ_JACIEN010000002.1"/>
</dbReference>
<gene>
    <name evidence="1" type="ORF">GGR16_002367</name>
</gene>
<sequence>MSGSNVVATGPLAEVIAEGELRGLITSERYAASRTGDDVTRRRLQPGIWIVPAAGQRVRRHAGPPARPVEADTDWYSIPF</sequence>
<name>A0A840C122_9HYPH</name>
<proteinExistence type="predicted"/>
<evidence type="ECO:0000313" key="2">
    <source>
        <dbReference type="Proteomes" id="UP000577362"/>
    </source>
</evidence>
<comment type="caution">
    <text evidence="1">The sequence shown here is derived from an EMBL/GenBank/DDBJ whole genome shotgun (WGS) entry which is preliminary data.</text>
</comment>